<gene>
    <name evidence="2" type="ORF">Tci_038927</name>
</gene>
<feature type="compositionally biased region" description="Basic and acidic residues" evidence="1">
    <location>
        <begin position="251"/>
        <end position="273"/>
    </location>
</feature>
<name>A0A6L2M0J4_TANCI</name>
<feature type="region of interest" description="Disordered" evidence="1">
    <location>
        <begin position="237"/>
        <end position="273"/>
    </location>
</feature>
<organism evidence="2">
    <name type="scientific">Tanacetum cinerariifolium</name>
    <name type="common">Dalmatian daisy</name>
    <name type="synonym">Chrysanthemum cinerariifolium</name>
    <dbReference type="NCBI Taxonomy" id="118510"/>
    <lineage>
        <taxon>Eukaryota</taxon>
        <taxon>Viridiplantae</taxon>
        <taxon>Streptophyta</taxon>
        <taxon>Embryophyta</taxon>
        <taxon>Tracheophyta</taxon>
        <taxon>Spermatophyta</taxon>
        <taxon>Magnoliopsida</taxon>
        <taxon>eudicotyledons</taxon>
        <taxon>Gunneridae</taxon>
        <taxon>Pentapetalae</taxon>
        <taxon>asterids</taxon>
        <taxon>campanulids</taxon>
        <taxon>Asterales</taxon>
        <taxon>Asteraceae</taxon>
        <taxon>Asteroideae</taxon>
        <taxon>Anthemideae</taxon>
        <taxon>Anthemidinae</taxon>
        <taxon>Tanacetum</taxon>
    </lineage>
</organism>
<dbReference type="EMBL" id="BKCJ010005474">
    <property type="protein sequence ID" value="GEU66949.1"/>
    <property type="molecule type" value="Genomic_DNA"/>
</dbReference>
<proteinExistence type="predicted"/>
<evidence type="ECO:0000256" key="1">
    <source>
        <dbReference type="SAM" id="MobiDB-lite"/>
    </source>
</evidence>
<protein>
    <submittedName>
        <fullName evidence="2">Uncharacterized protein</fullName>
    </submittedName>
</protein>
<feature type="compositionally biased region" description="Low complexity" evidence="1">
    <location>
        <begin position="237"/>
        <end position="250"/>
    </location>
</feature>
<reference evidence="2" key="1">
    <citation type="journal article" date="2019" name="Sci. Rep.">
        <title>Draft genome of Tanacetum cinerariifolium, the natural source of mosquito coil.</title>
        <authorList>
            <person name="Yamashiro T."/>
            <person name="Shiraishi A."/>
            <person name="Satake H."/>
            <person name="Nakayama K."/>
        </authorList>
    </citation>
    <scope>NUCLEOTIDE SEQUENCE</scope>
</reference>
<accession>A0A6L2M0J4</accession>
<evidence type="ECO:0000313" key="2">
    <source>
        <dbReference type="EMBL" id="GEU66949.1"/>
    </source>
</evidence>
<sequence>MNNIEEQTDCELLMRSIIHNEQSLHVISQVSLDETAPNVPLVCKDPLFYITKEKKIRKIDHLKRSLLIQGLPNDFVLSLTVMIMLKSYGGALERQMCGSKYGKQYRKAAILYEYETFKAIERKQLLDTYIRFLQVINDLKKREFKKDIYELNYKFLNNQNQGDLNEVVGLKKKEVVVVSDLLALVVEKTKVSKSNKKVVVDSDSEESDDENIKNLKKITTLSAKAFYRKKYYAKPTNNNLITSSTSTSANKEPEYVKQVEKTKYGNKKGYEQG</sequence>
<dbReference type="AlphaFoldDB" id="A0A6L2M0J4"/>
<comment type="caution">
    <text evidence="2">The sequence shown here is derived from an EMBL/GenBank/DDBJ whole genome shotgun (WGS) entry which is preliminary data.</text>
</comment>